<gene>
    <name evidence="1" type="ORF">CLV70_11879</name>
</gene>
<sequence>MAPPPGDKNQVTESEKLLRQSTEQVSQQHSRVGDELNKLISTVNGTLSKMGKLKWLGGPAAIAAAEIYGDKVHDAMERLKAEVERILELVKKILDEAVPVVSLITRAFDWLAEVHAPVTGMSDTAAQYTINLNNWSGPAKQAYDQRVPIQVKGIDGFAGAAGELAGWLSDLAAANASYILSLFKPLFDIGGALGAALVDAATIVGALEAIGKSGELVQIAVTAMYEALDQAVQHVMGVIGKMVDAKKVMGELGDSWPQMVTL</sequence>
<dbReference type="Proteomes" id="UP000239209">
    <property type="component" value="Unassembled WGS sequence"/>
</dbReference>
<reference evidence="1 2" key="1">
    <citation type="submission" date="2018-03" db="EMBL/GenBank/DDBJ databases">
        <title>Genomic Encyclopedia of Archaeal and Bacterial Type Strains, Phase II (KMG-II): from individual species to whole genera.</title>
        <authorList>
            <person name="Goeker M."/>
        </authorList>
    </citation>
    <scope>NUCLEOTIDE SEQUENCE [LARGE SCALE GENOMIC DNA]</scope>
    <source>
        <strain evidence="1 2">DSM 45348</strain>
    </source>
</reference>
<dbReference type="AlphaFoldDB" id="A0A2T0RLF0"/>
<name>A0A2T0RLF0_9ACTN</name>
<evidence type="ECO:0000313" key="1">
    <source>
        <dbReference type="EMBL" id="PRY22014.1"/>
    </source>
</evidence>
<evidence type="ECO:0000313" key="2">
    <source>
        <dbReference type="Proteomes" id="UP000239209"/>
    </source>
</evidence>
<dbReference type="RefSeq" id="WP_106130077.1">
    <property type="nucleotide sequence ID" value="NZ_PVZG01000018.1"/>
</dbReference>
<dbReference type="EMBL" id="PVZG01000018">
    <property type="protein sequence ID" value="PRY22014.1"/>
    <property type="molecule type" value="Genomic_DNA"/>
</dbReference>
<keyword evidence="2" id="KW-1185">Reference proteome</keyword>
<proteinExistence type="predicted"/>
<organism evidence="1 2">
    <name type="scientific">Pseudosporangium ferrugineum</name>
    <dbReference type="NCBI Taxonomy" id="439699"/>
    <lineage>
        <taxon>Bacteria</taxon>
        <taxon>Bacillati</taxon>
        <taxon>Actinomycetota</taxon>
        <taxon>Actinomycetes</taxon>
        <taxon>Micromonosporales</taxon>
        <taxon>Micromonosporaceae</taxon>
        <taxon>Pseudosporangium</taxon>
    </lineage>
</organism>
<comment type="caution">
    <text evidence="1">The sequence shown here is derived from an EMBL/GenBank/DDBJ whole genome shotgun (WGS) entry which is preliminary data.</text>
</comment>
<accession>A0A2T0RLF0</accession>
<dbReference type="OrthoDB" id="3688443at2"/>
<protein>
    <submittedName>
        <fullName evidence="1">Uncharacterized protein</fullName>
    </submittedName>
</protein>